<dbReference type="Proteomes" id="UP001162992">
    <property type="component" value="Chromosome 7"/>
</dbReference>
<organism evidence="1 2">
    <name type="scientific">Diphasiastrum complanatum</name>
    <name type="common">Issler's clubmoss</name>
    <name type="synonym">Lycopodium complanatum</name>
    <dbReference type="NCBI Taxonomy" id="34168"/>
    <lineage>
        <taxon>Eukaryota</taxon>
        <taxon>Viridiplantae</taxon>
        <taxon>Streptophyta</taxon>
        <taxon>Embryophyta</taxon>
        <taxon>Tracheophyta</taxon>
        <taxon>Lycopodiopsida</taxon>
        <taxon>Lycopodiales</taxon>
        <taxon>Lycopodiaceae</taxon>
        <taxon>Lycopodioideae</taxon>
        <taxon>Diphasiastrum</taxon>
    </lineage>
</organism>
<name>A0ACC2D341_DIPCM</name>
<accession>A0ACC2D341</accession>
<evidence type="ECO:0000313" key="2">
    <source>
        <dbReference type="Proteomes" id="UP001162992"/>
    </source>
</evidence>
<comment type="caution">
    <text evidence="1">The sequence shown here is derived from an EMBL/GenBank/DDBJ whole genome shotgun (WGS) entry which is preliminary data.</text>
</comment>
<keyword evidence="2" id="KW-1185">Reference proteome</keyword>
<protein>
    <submittedName>
        <fullName evidence="1">Uncharacterized protein</fullName>
    </submittedName>
</protein>
<evidence type="ECO:0000313" key="1">
    <source>
        <dbReference type="EMBL" id="KAJ7548647.1"/>
    </source>
</evidence>
<dbReference type="EMBL" id="CM055098">
    <property type="protein sequence ID" value="KAJ7548647.1"/>
    <property type="molecule type" value="Genomic_DNA"/>
</dbReference>
<gene>
    <name evidence="1" type="ORF">O6H91_07G021100</name>
</gene>
<proteinExistence type="predicted"/>
<sequence>MEAEGKVDEVEQKLLSPGSAEVVKDLGNGTTVNSVTESLASKDGVSDHELGEAGTMKERENHAMAGGDAGQQDTGPKTPAATNGNTGAVKEQTNYTDLPLEVESVTVPPHWHAKPCVHVKGLGGLVTKEVTEFKLGMCLLCRYQCPVASVSSIVFENERMDSAITWFEHSSDQDGGLIPRVVEGLNNHEINGKTLVVEAFQSDSLLFIGNLTPDIDDALLRKMFEPHGTIERAFVLRNAEGRSKCYGFVEYNLKSQASSAKVAMGNLNMDGRVLRVEWSDCQKIADMFSTVLFVDRVPRVIPNVEMTLKTLFGRYGKVKDMCLVLGINQQFRGFGFIEFYHSTYADRAHQALDGYDMGGSKIRVSFANPSKSASSYKSRMGSQAASSPFGFGGRSPAFRGQTGGMPVLGPRFQGPGRPAMTGMGSGSYGRGVPGVLGQGFGRPPLSSGAGMLGPASVAAGRTGHVPLGLGTVNQGPGHLPGTVPRSSAVMVQAKNQRAPNGLAANSGGSSYQHLPQGTQQTPTFQGTSSHNFQQPIQSHYMHQSQAAVSQERQPPYQSIGQEQQQNTSGQYQAYQQDSFYQQQATPQAPASVQQQYPVGQQYSQQKAQQQHQQVYVQQYNQVQAQQIPQSYQTTAQQQSRPQYYQQQHNQQAYADYYPEQQSQQQMTQVPQTSGMTPVAAAGASSIRPLQAQELSQQHDYGAFYQQGTVEQTAVVTQAATLTGQNTSVAAGSQQSIEAQWAAYYAAQAAYQQTVSASNTYEQQIPAYGQQNQAYVGTVGAAQAQPAATVDVGQKRTAEQMDPSSQQTAYNYQQQTQIVAENYAHQLSSVPFNQQQPSVAAGYQQPSTVSGYQHPTTPLPLFQQQGSTVDASSVQQAASSLPSVYQPTVGMSPYQQPAVPQASAAVTMYDYSKRPRF</sequence>
<reference evidence="2" key="1">
    <citation type="journal article" date="2024" name="Proc. Natl. Acad. Sci. U.S.A.">
        <title>Extraordinary preservation of gene collinearity over three hundred million years revealed in homosporous lycophytes.</title>
        <authorList>
            <person name="Li C."/>
            <person name="Wickell D."/>
            <person name="Kuo L.Y."/>
            <person name="Chen X."/>
            <person name="Nie B."/>
            <person name="Liao X."/>
            <person name="Peng D."/>
            <person name="Ji J."/>
            <person name="Jenkins J."/>
            <person name="Williams M."/>
            <person name="Shu S."/>
            <person name="Plott C."/>
            <person name="Barry K."/>
            <person name="Rajasekar S."/>
            <person name="Grimwood J."/>
            <person name="Han X."/>
            <person name="Sun S."/>
            <person name="Hou Z."/>
            <person name="He W."/>
            <person name="Dai G."/>
            <person name="Sun C."/>
            <person name="Schmutz J."/>
            <person name="Leebens-Mack J.H."/>
            <person name="Li F.W."/>
            <person name="Wang L."/>
        </authorList>
    </citation>
    <scope>NUCLEOTIDE SEQUENCE [LARGE SCALE GENOMIC DNA]</scope>
    <source>
        <strain evidence="2">cv. PW_Plant_1</strain>
    </source>
</reference>